<proteinExistence type="predicted"/>
<dbReference type="Pfam" id="PF00583">
    <property type="entry name" value="Acetyltransf_1"/>
    <property type="match status" value="1"/>
</dbReference>
<gene>
    <name evidence="4" type="ORF">HSACCH_00483</name>
</gene>
<name>M5DYZ0_9FIRM</name>
<dbReference type="InterPro" id="IPR016181">
    <property type="entry name" value="Acyl_CoA_acyltransferase"/>
</dbReference>
<reference evidence="5" key="1">
    <citation type="journal article" date="2013" name="Genome Announc.">
        <title>Genome Sequence of Halanaerobium saccharolyticum subsp. saccharolyticum Strain DSM 6643T, a Halophilic Hydrogen-Producing Bacterium.</title>
        <authorList>
            <person name="Kivisto A."/>
            <person name="Larjo A."/>
            <person name="Ciranna A."/>
            <person name="Santala V."/>
            <person name="Roos C."/>
            <person name="Karp M."/>
        </authorList>
    </citation>
    <scope>NUCLEOTIDE SEQUENCE [LARGE SCALE GENOMIC DNA]</scope>
    <source>
        <strain evidence="5">DSM 6643</strain>
    </source>
</reference>
<comment type="caution">
    <text evidence="4">The sequence shown here is derived from an EMBL/GenBank/DDBJ whole genome shotgun (WGS) entry which is preliminary data.</text>
</comment>
<evidence type="ECO:0000256" key="1">
    <source>
        <dbReference type="ARBA" id="ARBA00022679"/>
    </source>
</evidence>
<keyword evidence="5" id="KW-1185">Reference proteome</keyword>
<dbReference type="CDD" id="cd04301">
    <property type="entry name" value="NAT_SF"/>
    <property type="match status" value="1"/>
</dbReference>
<accession>M5DYZ0</accession>
<protein>
    <submittedName>
        <fullName evidence="4">GCN5-related N-acetyltransferase</fullName>
    </submittedName>
</protein>
<dbReference type="RefSeq" id="WP_005487580.1">
    <property type="nucleotide sequence ID" value="NZ_CAUI01000005.1"/>
</dbReference>
<evidence type="ECO:0000259" key="3">
    <source>
        <dbReference type="PROSITE" id="PS51186"/>
    </source>
</evidence>
<dbReference type="FunCoup" id="M5DYZ0">
    <property type="interactions" value="55"/>
</dbReference>
<dbReference type="GO" id="GO:0016747">
    <property type="term" value="F:acyltransferase activity, transferring groups other than amino-acyl groups"/>
    <property type="evidence" value="ECO:0007669"/>
    <property type="project" value="InterPro"/>
</dbReference>
<dbReference type="EMBL" id="CAUI01000005">
    <property type="protein sequence ID" value="CCU78206.1"/>
    <property type="molecule type" value="Genomic_DNA"/>
</dbReference>
<dbReference type="PROSITE" id="PS51186">
    <property type="entry name" value="GNAT"/>
    <property type="match status" value="1"/>
</dbReference>
<evidence type="ECO:0000256" key="2">
    <source>
        <dbReference type="ARBA" id="ARBA00023315"/>
    </source>
</evidence>
<keyword evidence="2" id="KW-0012">Acyltransferase</keyword>
<dbReference type="PANTHER" id="PTHR43877">
    <property type="entry name" value="AMINOALKYLPHOSPHONATE N-ACETYLTRANSFERASE-RELATED-RELATED"/>
    <property type="match status" value="1"/>
</dbReference>
<dbReference type="OrthoDB" id="2111574at2"/>
<evidence type="ECO:0000313" key="4">
    <source>
        <dbReference type="EMBL" id="CCU78206.1"/>
    </source>
</evidence>
<organism evidence="4 5">
    <name type="scientific">Halanaerobium saccharolyticum subsp. saccharolyticum DSM 6643</name>
    <dbReference type="NCBI Taxonomy" id="1293054"/>
    <lineage>
        <taxon>Bacteria</taxon>
        <taxon>Bacillati</taxon>
        <taxon>Bacillota</taxon>
        <taxon>Clostridia</taxon>
        <taxon>Halanaerobiales</taxon>
        <taxon>Halanaerobiaceae</taxon>
        <taxon>Halanaerobium</taxon>
    </lineage>
</organism>
<keyword evidence="1 4" id="KW-0808">Transferase</keyword>
<dbReference type="eggNOG" id="COG0456">
    <property type="taxonomic scope" value="Bacteria"/>
</dbReference>
<dbReference type="InterPro" id="IPR000182">
    <property type="entry name" value="GNAT_dom"/>
</dbReference>
<sequence length="169" mass="19529">MIAAVNENIKYDCRQATFSDAEAIQNLMQQAFADYAVKNKDKKNKKKVINSALREHLEDIKADLENNIVMVLNDGDKIIASLRLEEIRDKRYLLKRFAVAPSYQNQGLGTMIFQEAVEKLKEENAHYLQLYSSLENKKLVCFYQGLGFNCLETDNKKGYERGLWIKTII</sequence>
<dbReference type="STRING" id="1293054.HSACCH_00483"/>
<dbReference type="AlphaFoldDB" id="M5DYZ0"/>
<evidence type="ECO:0000313" key="5">
    <source>
        <dbReference type="Proteomes" id="UP000012063"/>
    </source>
</evidence>
<dbReference type="SUPFAM" id="SSF55729">
    <property type="entry name" value="Acyl-CoA N-acyltransferases (Nat)"/>
    <property type="match status" value="1"/>
</dbReference>
<dbReference type="Gene3D" id="3.40.630.30">
    <property type="match status" value="1"/>
</dbReference>
<dbReference type="InterPro" id="IPR050832">
    <property type="entry name" value="Bact_Acetyltransf"/>
</dbReference>
<dbReference type="Proteomes" id="UP000012063">
    <property type="component" value="Unassembled WGS sequence"/>
</dbReference>
<feature type="domain" description="N-acetyltransferase" evidence="3">
    <location>
        <begin position="11"/>
        <end position="169"/>
    </location>
</feature>
<dbReference type="InParanoid" id="M5DYZ0"/>